<protein>
    <submittedName>
        <fullName evidence="6">AraC family transcriptional regulator</fullName>
    </submittedName>
</protein>
<organism evidence="6 7">
    <name type="scientific">Nonomuraea deserti</name>
    <dbReference type="NCBI Taxonomy" id="1848322"/>
    <lineage>
        <taxon>Bacteria</taxon>
        <taxon>Bacillati</taxon>
        <taxon>Actinomycetota</taxon>
        <taxon>Actinomycetes</taxon>
        <taxon>Streptosporangiales</taxon>
        <taxon>Streptosporangiaceae</taxon>
        <taxon>Nonomuraea</taxon>
    </lineage>
</organism>
<evidence type="ECO:0000256" key="4">
    <source>
        <dbReference type="SAM" id="MobiDB-lite"/>
    </source>
</evidence>
<dbReference type="PROSITE" id="PS01124">
    <property type="entry name" value="HTH_ARAC_FAMILY_2"/>
    <property type="match status" value="1"/>
</dbReference>
<evidence type="ECO:0000259" key="5">
    <source>
        <dbReference type="PROSITE" id="PS01124"/>
    </source>
</evidence>
<evidence type="ECO:0000256" key="1">
    <source>
        <dbReference type="ARBA" id="ARBA00023015"/>
    </source>
</evidence>
<dbReference type="SUPFAM" id="SSF46689">
    <property type="entry name" value="Homeodomain-like"/>
    <property type="match status" value="2"/>
</dbReference>
<dbReference type="InterPro" id="IPR018060">
    <property type="entry name" value="HTH_AraC"/>
</dbReference>
<dbReference type="PROSITE" id="PS00041">
    <property type="entry name" value="HTH_ARAC_FAMILY_1"/>
    <property type="match status" value="1"/>
</dbReference>
<dbReference type="GO" id="GO:0043565">
    <property type="term" value="F:sequence-specific DNA binding"/>
    <property type="evidence" value="ECO:0007669"/>
    <property type="project" value="InterPro"/>
</dbReference>
<keyword evidence="7" id="KW-1185">Reference proteome</keyword>
<evidence type="ECO:0000256" key="3">
    <source>
        <dbReference type="ARBA" id="ARBA00023163"/>
    </source>
</evidence>
<evidence type="ECO:0000256" key="2">
    <source>
        <dbReference type="ARBA" id="ARBA00023125"/>
    </source>
</evidence>
<comment type="caution">
    <text evidence="6">The sequence shown here is derived from an EMBL/GenBank/DDBJ whole genome shotgun (WGS) entry which is preliminary data.</text>
</comment>
<accession>A0A4R4W567</accession>
<gene>
    <name evidence="6" type="ORF">E1292_12155</name>
</gene>
<keyword evidence="3" id="KW-0804">Transcription</keyword>
<dbReference type="EMBL" id="SMKO01000022">
    <property type="protein sequence ID" value="TDD08230.1"/>
    <property type="molecule type" value="Genomic_DNA"/>
</dbReference>
<dbReference type="InterPro" id="IPR009057">
    <property type="entry name" value="Homeodomain-like_sf"/>
</dbReference>
<dbReference type="AlphaFoldDB" id="A0A4R4W567"/>
<keyword evidence="1" id="KW-0805">Transcription regulation</keyword>
<dbReference type="GO" id="GO:0003700">
    <property type="term" value="F:DNA-binding transcription factor activity"/>
    <property type="evidence" value="ECO:0007669"/>
    <property type="project" value="InterPro"/>
</dbReference>
<dbReference type="PANTHER" id="PTHR43436:SF1">
    <property type="entry name" value="TRANSCRIPTIONAL REGULATORY PROTEIN"/>
    <property type="match status" value="1"/>
</dbReference>
<feature type="region of interest" description="Disordered" evidence="4">
    <location>
        <begin position="335"/>
        <end position="390"/>
    </location>
</feature>
<reference evidence="6 7" key="1">
    <citation type="submission" date="2019-03" db="EMBL/GenBank/DDBJ databases">
        <title>Draft genome sequences of novel Actinobacteria.</title>
        <authorList>
            <person name="Sahin N."/>
            <person name="Ay H."/>
            <person name="Saygin H."/>
        </authorList>
    </citation>
    <scope>NUCLEOTIDE SEQUENCE [LARGE SCALE GENOMIC DNA]</scope>
    <source>
        <strain evidence="6 7">KC310</strain>
    </source>
</reference>
<name>A0A4R4W567_9ACTN</name>
<sequence length="390" mass="42487">MRLEELRDLLARHARPDWTTEIDGVLVSKIDRSDPPALSMSGTVLAVIAQGAKRLALGDRIFEYGAGQYLVASVDLPVTGQFLQADPEQPALGFGLTLEPSAVAEVLLAAGPGDLPTIGGGASSGIAVSDAPAQLLDAAVRLLRLLDERRDRAVLAPLIKREILWRVITGELGATVRQLGLADSGLSHVSRAVRWIREHYAQRFRVEDVARLSGMSVSAFYRNFHAVTAMSPIQFQKQIRLQEARLLLATHPNDVTGVCHRVGYDNPSQFSREYRRQFGMPPARTPPACVTRRVLPRVSSPEPSPRVTGVRSLRTARQDGCVQVRLAGCGRGCDSGADQRAPVSSSTANTIRPTARAPSRSHAIGWPRLRVHDEEPRRSCTSRAGSRRLT</sequence>
<dbReference type="Pfam" id="PF06719">
    <property type="entry name" value="AraC_N"/>
    <property type="match status" value="1"/>
</dbReference>
<evidence type="ECO:0000313" key="7">
    <source>
        <dbReference type="Proteomes" id="UP000295258"/>
    </source>
</evidence>
<proteinExistence type="predicted"/>
<feature type="domain" description="HTH araC/xylS-type" evidence="5">
    <location>
        <begin position="190"/>
        <end position="288"/>
    </location>
</feature>
<dbReference type="PANTHER" id="PTHR43436">
    <property type="entry name" value="ARAC-FAMILY TRANSCRIPTIONAL REGULATOR"/>
    <property type="match status" value="1"/>
</dbReference>
<dbReference type="InterPro" id="IPR009594">
    <property type="entry name" value="Tscrpt_reg_HTH_AraC_N"/>
</dbReference>
<dbReference type="Gene3D" id="1.10.10.60">
    <property type="entry name" value="Homeodomain-like"/>
    <property type="match status" value="1"/>
</dbReference>
<dbReference type="SMART" id="SM00342">
    <property type="entry name" value="HTH_ARAC"/>
    <property type="match status" value="1"/>
</dbReference>
<dbReference type="RefSeq" id="WP_132595103.1">
    <property type="nucleotide sequence ID" value="NZ_SMKO01000022.1"/>
</dbReference>
<dbReference type="InterPro" id="IPR018062">
    <property type="entry name" value="HTH_AraC-typ_CS"/>
</dbReference>
<feature type="compositionally biased region" description="Polar residues" evidence="4">
    <location>
        <begin position="342"/>
        <end position="352"/>
    </location>
</feature>
<dbReference type="Pfam" id="PF12833">
    <property type="entry name" value="HTH_18"/>
    <property type="match status" value="1"/>
</dbReference>
<evidence type="ECO:0000313" key="6">
    <source>
        <dbReference type="EMBL" id="TDD08230.1"/>
    </source>
</evidence>
<dbReference type="Proteomes" id="UP000295258">
    <property type="component" value="Unassembled WGS sequence"/>
</dbReference>
<keyword evidence="2" id="KW-0238">DNA-binding</keyword>